<evidence type="ECO:0000313" key="2">
    <source>
        <dbReference type="EMBL" id="ACN99710.1"/>
    </source>
</evidence>
<reference evidence="2 3" key="1">
    <citation type="journal article" date="2009" name="J. Bacteriol.">
        <title>Complete and draft genome sequences of six members of the Aquificales.</title>
        <authorList>
            <person name="Reysenbach A.L."/>
            <person name="Hamamura N."/>
            <person name="Podar M."/>
            <person name="Griffiths E."/>
            <person name="Ferreira S."/>
            <person name="Hochstein R."/>
            <person name="Heidelberg J."/>
            <person name="Johnson J."/>
            <person name="Mead D."/>
            <person name="Pohorille A."/>
            <person name="Sarmiento M."/>
            <person name="Schweighofer K."/>
            <person name="Seshadri R."/>
            <person name="Voytek M.A."/>
        </authorList>
    </citation>
    <scope>NUCLEOTIDE SEQUENCE [LARGE SCALE GENOMIC DNA]</scope>
    <source>
        <strain evidence="3">Az-Fu1 / DSM 15241 / OCM 825</strain>
    </source>
</reference>
<dbReference type="AlphaFoldDB" id="C1DUN5"/>
<keyword evidence="3" id="KW-1185">Reference proteome</keyword>
<evidence type="ECO:0000259" key="1">
    <source>
        <dbReference type="Pfam" id="PF08349"/>
    </source>
</evidence>
<dbReference type="eggNOG" id="COG1683">
    <property type="taxonomic scope" value="Bacteria"/>
</dbReference>
<protein>
    <submittedName>
        <fullName evidence="2">Photoreactivation-associated protein</fullName>
    </submittedName>
</protein>
<sequence length="311" mass="36500">MECKPVVVLSRCINKEAVRYNGGIVQDDFAQKLEKYVDYITVCPEVDIGMPVPRPTVILAKIDNSIRMIEPTSKTDYTEKLEEFSKSFLNSLKEVDGFLLKAKSPSCGVSDTKLYQKDLKHTIGKTDGIFARISKEIYPYLPVEDEGRLHDFWIRQNFLTKIFAYADFRHFKKSASHIKDLIKFHQRYKYLLMLYSPSNLKQMGRLIANWDSLGFEKTVQEYESLFKKTFSKNPTINAHINVLQHIYGHFSDLLKTGEKRQFNTLLHKLKNDRIYLTVILEFVRNFVYRFEDEYLASQKYLNPYPEELQTV</sequence>
<feature type="domain" description="DUF1722" evidence="1">
    <location>
        <begin position="189"/>
        <end position="305"/>
    </location>
</feature>
<dbReference type="InterPro" id="IPR007553">
    <property type="entry name" value="2-thiour_desulf"/>
</dbReference>
<dbReference type="PIRSF" id="PIRSF037004">
    <property type="entry name" value="UCP037004"/>
    <property type="match status" value="1"/>
</dbReference>
<accession>C1DUN5</accession>
<dbReference type="HOGENOM" id="CLU_076318_0_1_0"/>
<dbReference type="STRING" id="204536.SULAZ_0843"/>
<dbReference type="PANTHER" id="PTHR30087">
    <property type="entry name" value="INNER MEMBRANE PROTEIN"/>
    <property type="match status" value="1"/>
</dbReference>
<organism evidence="2 3">
    <name type="scientific">Sulfurihydrogenibium azorense (strain DSM 15241 / OCM 825 / Az-Fu1)</name>
    <dbReference type="NCBI Taxonomy" id="204536"/>
    <lineage>
        <taxon>Bacteria</taxon>
        <taxon>Pseudomonadati</taxon>
        <taxon>Aquificota</taxon>
        <taxon>Aquificia</taxon>
        <taxon>Aquificales</taxon>
        <taxon>Hydrogenothermaceae</taxon>
        <taxon>Sulfurihydrogenibium</taxon>
    </lineage>
</organism>
<dbReference type="KEGG" id="saf:SULAZ_0843"/>
<proteinExistence type="predicted"/>
<dbReference type="Proteomes" id="UP000001369">
    <property type="component" value="Chromosome"/>
</dbReference>
<dbReference type="PANTHER" id="PTHR30087:SF0">
    <property type="entry name" value="INNER MEMBRANE PROTEIN"/>
    <property type="match status" value="1"/>
</dbReference>
<dbReference type="EMBL" id="CP001229">
    <property type="protein sequence ID" value="ACN99710.1"/>
    <property type="molecule type" value="Genomic_DNA"/>
</dbReference>
<dbReference type="Pfam" id="PF04463">
    <property type="entry name" value="2-thiour_desulf"/>
    <property type="match status" value="1"/>
</dbReference>
<dbReference type="InterPro" id="IPR017087">
    <property type="entry name" value="UCP037004"/>
</dbReference>
<name>C1DUN5_SULAA</name>
<gene>
    <name evidence="2" type="ordered locus">SULAZ_0843</name>
</gene>
<dbReference type="OrthoDB" id="9797779at2"/>
<evidence type="ECO:0000313" key="3">
    <source>
        <dbReference type="Proteomes" id="UP000001369"/>
    </source>
</evidence>
<dbReference type="InterPro" id="IPR013560">
    <property type="entry name" value="DUF1722"/>
</dbReference>
<dbReference type="RefSeq" id="WP_012675018.1">
    <property type="nucleotide sequence ID" value="NC_012438.1"/>
</dbReference>
<dbReference type="eggNOG" id="COG3272">
    <property type="taxonomic scope" value="Bacteria"/>
</dbReference>
<dbReference type="Pfam" id="PF08349">
    <property type="entry name" value="DUF1722"/>
    <property type="match status" value="1"/>
</dbReference>